<evidence type="ECO:0000256" key="1">
    <source>
        <dbReference type="SAM" id="SignalP"/>
    </source>
</evidence>
<comment type="caution">
    <text evidence="2">The sequence shown here is derived from an EMBL/GenBank/DDBJ whole genome shotgun (WGS) entry which is preliminary data.</text>
</comment>
<keyword evidence="3" id="KW-1185">Reference proteome</keyword>
<accession>A0A853C694</accession>
<dbReference type="RefSeq" id="WP_179669656.1">
    <property type="nucleotide sequence ID" value="NZ_JACCFP010000001.1"/>
</dbReference>
<reference evidence="2 3" key="1">
    <citation type="submission" date="2020-07" db="EMBL/GenBank/DDBJ databases">
        <title>Sequencing the genomes of 1000 actinobacteria strains.</title>
        <authorList>
            <person name="Klenk H.-P."/>
        </authorList>
    </citation>
    <scope>NUCLEOTIDE SEQUENCE [LARGE SCALE GENOMIC DNA]</scope>
    <source>
        <strain evidence="2 3">DSM 103833</strain>
    </source>
</reference>
<name>A0A853C694_9ACTN</name>
<keyword evidence="1" id="KW-0732">Signal</keyword>
<dbReference type="AlphaFoldDB" id="A0A853C694"/>
<dbReference type="InterPro" id="IPR006311">
    <property type="entry name" value="TAT_signal"/>
</dbReference>
<dbReference type="EMBL" id="JACCFP010000001">
    <property type="protein sequence ID" value="NYJ03365.1"/>
    <property type="molecule type" value="Genomic_DNA"/>
</dbReference>
<organism evidence="2 3">
    <name type="scientific">Nocardioides thalensis</name>
    <dbReference type="NCBI Taxonomy" id="1914755"/>
    <lineage>
        <taxon>Bacteria</taxon>
        <taxon>Bacillati</taxon>
        <taxon>Actinomycetota</taxon>
        <taxon>Actinomycetes</taxon>
        <taxon>Propionibacteriales</taxon>
        <taxon>Nocardioidaceae</taxon>
        <taxon>Nocardioides</taxon>
    </lineage>
</organism>
<feature type="signal peptide" evidence="1">
    <location>
        <begin position="1"/>
        <end position="31"/>
    </location>
</feature>
<proteinExistence type="predicted"/>
<evidence type="ECO:0000313" key="3">
    <source>
        <dbReference type="Proteomes" id="UP000530424"/>
    </source>
</evidence>
<sequence>MKKLARKAALTLAATAATVGLVAVSAPPAQALDSGWGCGGACRTR</sequence>
<evidence type="ECO:0000313" key="2">
    <source>
        <dbReference type="EMBL" id="NYJ03365.1"/>
    </source>
</evidence>
<gene>
    <name evidence="2" type="ORF">HNR19_004063</name>
</gene>
<dbReference type="PROSITE" id="PS51318">
    <property type="entry name" value="TAT"/>
    <property type="match status" value="1"/>
</dbReference>
<feature type="chain" id="PRO_5032316324" evidence="1">
    <location>
        <begin position="32"/>
        <end position="45"/>
    </location>
</feature>
<protein>
    <submittedName>
        <fullName evidence="2">Uncharacterized protein</fullName>
    </submittedName>
</protein>
<dbReference type="Proteomes" id="UP000530424">
    <property type="component" value="Unassembled WGS sequence"/>
</dbReference>